<dbReference type="PANTHER" id="PTHR24416:SF600">
    <property type="entry name" value="PDGF- AND VEGF-RECEPTOR RELATED, ISOFORM J"/>
    <property type="match status" value="1"/>
</dbReference>
<evidence type="ECO:0000313" key="4">
    <source>
        <dbReference type="RefSeq" id="XP_012937860.1"/>
    </source>
</evidence>
<proteinExistence type="predicted"/>
<name>A0ABM0ZZP9_APLCA</name>
<dbReference type="PROSITE" id="PS00109">
    <property type="entry name" value="PROTEIN_KINASE_TYR"/>
    <property type="match status" value="1"/>
</dbReference>
<feature type="compositionally biased region" description="Low complexity" evidence="1">
    <location>
        <begin position="339"/>
        <end position="368"/>
    </location>
</feature>
<keyword evidence="4" id="KW-0675">Receptor</keyword>
<reference evidence="4" key="1">
    <citation type="submission" date="2025-08" db="UniProtKB">
        <authorList>
            <consortium name="RefSeq"/>
        </authorList>
    </citation>
    <scope>IDENTIFICATION</scope>
</reference>
<accession>A0ABM0ZZP9</accession>
<dbReference type="InterPro" id="IPR050122">
    <property type="entry name" value="RTK"/>
</dbReference>
<keyword evidence="3" id="KW-1185">Reference proteome</keyword>
<dbReference type="InterPro" id="IPR000719">
    <property type="entry name" value="Prot_kinase_dom"/>
</dbReference>
<gene>
    <name evidence="4" type="primary">LOC106011743</name>
</gene>
<dbReference type="Proteomes" id="UP000694888">
    <property type="component" value="Unplaced"/>
</dbReference>
<dbReference type="PROSITE" id="PS50011">
    <property type="entry name" value="PROTEIN_KINASE_DOM"/>
    <property type="match status" value="1"/>
</dbReference>
<evidence type="ECO:0000256" key="1">
    <source>
        <dbReference type="SAM" id="MobiDB-lite"/>
    </source>
</evidence>
<feature type="region of interest" description="Disordered" evidence="1">
    <location>
        <begin position="494"/>
        <end position="517"/>
    </location>
</feature>
<feature type="compositionally biased region" description="Polar residues" evidence="1">
    <location>
        <begin position="494"/>
        <end position="508"/>
    </location>
</feature>
<sequence length="530" mass="57247">MIYYIHRDLAARNVLLAEDNVVKICDFGLAKDLYKDPEYHKKGDGPVPVKWMALESFTHRIYTTKSDVWSYGIMLWELFSLGGNPYPGVEINEKFIGLLKSGYRMEKPQYASPELYKVMLKTWKVDPDERPSFSELVSTMGDFLEANVKQYYLDLSSHYVKMLADGEGYGDEPNIATDSDGYLKMSQGLDPDYLPMSATPPDEKTPLKADAPRYANERLWRPDEGTDIEMEPLTRNDSKVSVPEMIAPGFTPGSETNSQVQTVAEVHQHEDNDSGHSSSYEGAGAAANDDYLVPISVEMPEEQAPPVPSGAQPHSQRERGDRTTAQPASGGEGRTRALPSNRSRGSQGSSSSQGGPVPSPVGAVSNSAYAPNPIPGSQLSHDLNSKAAAAAKPRPQQLQRPALGSRVYNAGPNGSGGSSTGKTAGGRSPASSLPMNPFARYHRPTSATSPEPTSPQTPPLSDIGNSEAAGASQPLLEGFKSRVAKKRADLPLLLSNTSSGYNSDMSPSEPTPPPDYRAVLEDVTETDILV</sequence>
<dbReference type="PRINTS" id="PR00109">
    <property type="entry name" value="TYRKINASE"/>
</dbReference>
<dbReference type="SUPFAM" id="SSF56112">
    <property type="entry name" value="Protein kinase-like (PK-like)"/>
    <property type="match status" value="1"/>
</dbReference>
<feature type="compositionally biased region" description="Polar residues" evidence="1">
    <location>
        <begin position="253"/>
        <end position="262"/>
    </location>
</feature>
<dbReference type="Gene3D" id="1.10.510.10">
    <property type="entry name" value="Transferase(Phosphotransferase) domain 1"/>
    <property type="match status" value="1"/>
</dbReference>
<protein>
    <submittedName>
        <fullName evidence="4">Vascular endothelial growth factor receptor 2</fullName>
    </submittedName>
</protein>
<feature type="region of interest" description="Disordered" evidence="1">
    <location>
        <begin position="301"/>
        <end position="474"/>
    </location>
</feature>
<feature type="region of interest" description="Disordered" evidence="1">
    <location>
        <begin position="245"/>
        <end position="284"/>
    </location>
</feature>
<dbReference type="SMART" id="SM00219">
    <property type="entry name" value="TyrKc"/>
    <property type="match status" value="1"/>
</dbReference>
<dbReference type="InterPro" id="IPR020635">
    <property type="entry name" value="Tyr_kinase_cat_dom"/>
</dbReference>
<dbReference type="InterPro" id="IPR001245">
    <property type="entry name" value="Ser-Thr/Tyr_kinase_cat_dom"/>
</dbReference>
<dbReference type="Pfam" id="PF07714">
    <property type="entry name" value="PK_Tyr_Ser-Thr"/>
    <property type="match status" value="1"/>
</dbReference>
<dbReference type="InterPro" id="IPR008266">
    <property type="entry name" value="Tyr_kinase_AS"/>
</dbReference>
<dbReference type="PANTHER" id="PTHR24416">
    <property type="entry name" value="TYROSINE-PROTEIN KINASE RECEPTOR"/>
    <property type="match status" value="1"/>
</dbReference>
<evidence type="ECO:0000313" key="3">
    <source>
        <dbReference type="Proteomes" id="UP000694888"/>
    </source>
</evidence>
<organism evidence="3 4">
    <name type="scientific">Aplysia californica</name>
    <name type="common">California sea hare</name>
    <dbReference type="NCBI Taxonomy" id="6500"/>
    <lineage>
        <taxon>Eukaryota</taxon>
        <taxon>Metazoa</taxon>
        <taxon>Spiralia</taxon>
        <taxon>Lophotrochozoa</taxon>
        <taxon>Mollusca</taxon>
        <taxon>Gastropoda</taxon>
        <taxon>Heterobranchia</taxon>
        <taxon>Euthyneura</taxon>
        <taxon>Tectipleura</taxon>
        <taxon>Aplysiida</taxon>
        <taxon>Aplysioidea</taxon>
        <taxon>Aplysiidae</taxon>
        <taxon>Aplysia</taxon>
    </lineage>
</organism>
<dbReference type="CDD" id="cd00192">
    <property type="entry name" value="PTKc"/>
    <property type="match status" value="1"/>
</dbReference>
<evidence type="ECO:0000259" key="2">
    <source>
        <dbReference type="PROSITE" id="PS50011"/>
    </source>
</evidence>
<dbReference type="GeneID" id="106011743"/>
<dbReference type="RefSeq" id="XP_012937860.1">
    <property type="nucleotide sequence ID" value="XM_013082406.2"/>
</dbReference>
<feature type="compositionally biased region" description="Low complexity" evidence="1">
    <location>
        <begin position="386"/>
        <end position="403"/>
    </location>
</feature>
<feature type="domain" description="Protein kinase" evidence="2">
    <location>
        <begin position="1"/>
        <end position="144"/>
    </location>
</feature>
<dbReference type="InterPro" id="IPR011009">
    <property type="entry name" value="Kinase-like_dom_sf"/>
</dbReference>